<gene>
    <name evidence="1" type="ORF">ML536_13210</name>
</gene>
<evidence type="ECO:0000313" key="2">
    <source>
        <dbReference type="Proteomes" id="UP001156140"/>
    </source>
</evidence>
<dbReference type="RefSeq" id="WP_035090937.1">
    <property type="nucleotide sequence ID" value="NZ_CP068983.1"/>
</dbReference>
<dbReference type="SUPFAM" id="SSF52540">
    <property type="entry name" value="P-loop containing nucleoside triphosphate hydrolases"/>
    <property type="match status" value="1"/>
</dbReference>
<dbReference type="Proteomes" id="UP001156140">
    <property type="component" value="Unassembled WGS sequence"/>
</dbReference>
<sequence>MLRFDEVAPVLRDRFERAQLIAIDGMPVSGKTTLAMRLADAFDFDILHFDDFVLPRRLRSRHMGPAYPFPYFRIDAFRQAVTDLQRDGQCTYQPFDWKTGRLSRQMRTLVRRGPVIVEGCSTLDPLLAPHYDLRLFVESDRASALAARTLRDGNSDVINWRELYLPSADLYLATNPRARADYVVAGRGIE</sequence>
<accession>A0AA41QMV4</accession>
<dbReference type="AlphaFoldDB" id="A0AA41QMV4"/>
<evidence type="ECO:0000313" key="1">
    <source>
        <dbReference type="EMBL" id="MCI0127785.1"/>
    </source>
</evidence>
<comment type="caution">
    <text evidence="1">The sequence shown here is derived from an EMBL/GenBank/DDBJ whole genome shotgun (WGS) entry which is preliminary data.</text>
</comment>
<dbReference type="EMBL" id="JALAZD010000001">
    <property type="protein sequence ID" value="MCI0127785.1"/>
    <property type="molecule type" value="Genomic_DNA"/>
</dbReference>
<dbReference type="InterPro" id="IPR027417">
    <property type="entry name" value="P-loop_NTPase"/>
</dbReference>
<keyword evidence="2" id="KW-1185">Reference proteome</keyword>
<protein>
    <recommendedName>
        <fullName evidence="3">Phosphoribulokinase/uridine kinase domain-containing protein</fullName>
    </recommendedName>
</protein>
<organism evidence="1 2">
    <name type="scientific">Paradevosia shaoguanensis</name>
    <dbReference type="NCBI Taxonomy" id="1335043"/>
    <lineage>
        <taxon>Bacteria</taxon>
        <taxon>Pseudomonadati</taxon>
        <taxon>Pseudomonadota</taxon>
        <taxon>Alphaproteobacteria</taxon>
        <taxon>Hyphomicrobiales</taxon>
        <taxon>Devosiaceae</taxon>
        <taxon>Paradevosia</taxon>
    </lineage>
</organism>
<name>A0AA41QMV4_9HYPH</name>
<reference evidence="1" key="1">
    <citation type="submission" date="2022-03" db="EMBL/GenBank/DDBJ databases">
        <title>The complete genome sequence of a Methyloterrigena soli.</title>
        <authorList>
            <person name="Zi Z."/>
        </authorList>
    </citation>
    <scope>NUCLEOTIDE SEQUENCE</scope>
    <source>
        <strain evidence="1">M48</strain>
    </source>
</reference>
<dbReference type="Gene3D" id="3.40.50.300">
    <property type="entry name" value="P-loop containing nucleotide triphosphate hydrolases"/>
    <property type="match status" value="1"/>
</dbReference>
<proteinExistence type="predicted"/>
<evidence type="ECO:0008006" key="3">
    <source>
        <dbReference type="Google" id="ProtNLM"/>
    </source>
</evidence>